<keyword evidence="1 3" id="KW-0728">SH3 domain</keyword>
<evidence type="ECO:0000256" key="1">
    <source>
        <dbReference type="ARBA" id="ARBA00022443"/>
    </source>
</evidence>
<feature type="non-terminal residue" evidence="5">
    <location>
        <position position="124"/>
    </location>
</feature>
<dbReference type="GO" id="GO:0007264">
    <property type="term" value="P:small GTPase-mediated signal transduction"/>
    <property type="evidence" value="ECO:0007669"/>
    <property type="project" value="TreeGrafter"/>
</dbReference>
<evidence type="ECO:0000313" key="6">
    <source>
        <dbReference type="Proteomes" id="UP001497497"/>
    </source>
</evidence>
<sequence>HRCIFDRKFSHLEDLKAAQLETRPREVQTLLQAYLSHFSELAGGMVNCGSVLSWMEMDNRGHRLVATDDSGINTPAIAAAHVIKRYNAQAADEISLQVGDMISVIDMPSAEDTIWWRGKRGFEA</sequence>
<dbReference type="SUPFAM" id="SSF50044">
    <property type="entry name" value="SH3-domain"/>
    <property type="match status" value="1"/>
</dbReference>
<dbReference type="InterPro" id="IPR001452">
    <property type="entry name" value="SH3_domain"/>
</dbReference>
<dbReference type="PANTHER" id="PTHR15729:SF10">
    <property type="entry name" value="GTPASE-ACTIVATING PROTEIN CDGAPR"/>
    <property type="match status" value="1"/>
</dbReference>
<comment type="caution">
    <text evidence="5">The sequence shown here is derived from an EMBL/GenBank/DDBJ whole genome shotgun (WGS) entry which is preliminary data.</text>
</comment>
<dbReference type="Gene3D" id="2.30.30.40">
    <property type="entry name" value="SH3 Domains"/>
    <property type="match status" value="1"/>
</dbReference>
<keyword evidence="2" id="KW-0343">GTPase activation</keyword>
<keyword evidence="6" id="KW-1185">Reference proteome</keyword>
<evidence type="ECO:0000256" key="3">
    <source>
        <dbReference type="PROSITE-ProRule" id="PRU00192"/>
    </source>
</evidence>
<organism evidence="5 6">
    <name type="scientific">Lymnaea stagnalis</name>
    <name type="common">Great pond snail</name>
    <name type="synonym">Helix stagnalis</name>
    <dbReference type="NCBI Taxonomy" id="6523"/>
    <lineage>
        <taxon>Eukaryota</taxon>
        <taxon>Metazoa</taxon>
        <taxon>Spiralia</taxon>
        <taxon>Lophotrochozoa</taxon>
        <taxon>Mollusca</taxon>
        <taxon>Gastropoda</taxon>
        <taxon>Heterobranchia</taxon>
        <taxon>Euthyneura</taxon>
        <taxon>Panpulmonata</taxon>
        <taxon>Hygrophila</taxon>
        <taxon>Lymnaeoidea</taxon>
        <taxon>Lymnaeidae</taxon>
        <taxon>Lymnaea</taxon>
    </lineage>
</organism>
<name>A0AAV2HED9_LYMST</name>
<dbReference type="PROSITE" id="PS50002">
    <property type="entry name" value="SH3"/>
    <property type="match status" value="1"/>
</dbReference>
<dbReference type="Proteomes" id="UP001497497">
    <property type="component" value="Unassembled WGS sequence"/>
</dbReference>
<feature type="domain" description="SH3" evidence="4">
    <location>
        <begin position="75"/>
        <end position="124"/>
    </location>
</feature>
<dbReference type="PANTHER" id="PTHR15729">
    <property type="entry name" value="CDC42 GTPASE-ACTIVATING PROTEIN"/>
    <property type="match status" value="1"/>
</dbReference>
<accession>A0AAV2HED9</accession>
<feature type="non-terminal residue" evidence="5">
    <location>
        <position position="1"/>
    </location>
</feature>
<gene>
    <name evidence="5" type="ORF">GSLYS_00005858001</name>
</gene>
<evidence type="ECO:0000256" key="2">
    <source>
        <dbReference type="ARBA" id="ARBA00022468"/>
    </source>
</evidence>
<dbReference type="AlphaFoldDB" id="A0AAV2HED9"/>
<dbReference type="GO" id="GO:0005096">
    <property type="term" value="F:GTPase activator activity"/>
    <property type="evidence" value="ECO:0007669"/>
    <property type="project" value="UniProtKB-KW"/>
</dbReference>
<protein>
    <recommendedName>
        <fullName evidence="4">SH3 domain-containing protein</fullName>
    </recommendedName>
</protein>
<dbReference type="InterPro" id="IPR051576">
    <property type="entry name" value="PX-Rho_GAP"/>
</dbReference>
<reference evidence="5 6" key="1">
    <citation type="submission" date="2024-04" db="EMBL/GenBank/DDBJ databases">
        <authorList>
            <consortium name="Genoscope - CEA"/>
            <person name="William W."/>
        </authorList>
    </citation>
    <scope>NUCLEOTIDE SEQUENCE [LARGE SCALE GENOMIC DNA]</scope>
</reference>
<dbReference type="InterPro" id="IPR036028">
    <property type="entry name" value="SH3-like_dom_sf"/>
</dbReference>
<evidence type="ECO:0000313" key="5">
    <source>
        <dbReference type="EMBL" id="CAL1531763.1"/>
    </source>
</evidence>
<evidence type="ECO:0000259" key="4">
    <source>
        <dbReference type="PROSITE" id="PS50002"/>
    </source>
</evidence>
<proteinExistence type="predicted"/>
<dbReference type="Pfam" id="PF00018">
    <property type="entry name" value="SH3_1"/>
    <property type="match status" value="1"/>
</dbReference>
<dbReference type="EMBL" id="CAXITT010000097">
    <property type="protein sequence ID" value="CAL1531763.1"/>
    <property type="molecule type" value="Genomic_DNA"/>
</dbReference>